<name>A0A7W9L7L1_9ACTN</name>
<protein>
    <recommendedName>
        <fullName evidence="3">HEXXH motif-containing protein</fullName>
    </recommendedName>
</protein>
<accession>A0A7W9L7L1</accession>
<reference evidence="1 2" key="1">
    <citation type="submission" date="2020-08" db="EMBL/GenBank/DDBJ databases">
        <title>Sequencing the genomes of 1000 actinobacteria strains.</title>
        <authorList>
            <person name="Klenk H.-P."/>
        </authorList>
    </citation>
    <scope>NUCLEOTIDE SEQUENCE [LARGE SCALE GENOMIC DNA]</scope>
    <source>
        <strain evidence="1 2">DSM 45507</strain>
    </source>
</reference>
<gene>
    <name evidence="1" type="ORF">HD596_000316</name>
</gene>
<evidence type="ECO:0000313" key="1">
    <source>
        <dbReference type="EMBL" id="MBB5773560.1"/>
    </source>
</evidence>
<organism evidence="1 2">
    <name type="scientific">Nonomuraea jabiensis</name>
    <dbReference type="NCBI Taxonomy" id="882448"/>
    <lineage>
        <taxon>Bacteria</taxon>
        <taxon>Bacillati</taxon>
        <taxon>Actinomycetota</taxon>
        <taxon>Actinomycetes</taxon>
        <taxon>Streptosporangiales</taxon>
        <taxon>Streptosporangiaceae</taxon>
        <taxon>Nonomuraea</taxon>
    </lineage>
</organism>
<dbReference type="EMBL" id="JACHMB010000001">
    <property type="protein sequence ID" value="MBB5773560.1"/>
    <property type="molecule type" value="Genomic_DNA"/>
</dbReference>
<proteinExistence type="predicted"/>
<keyword evidence="2" id="KW-1185">Reference proteome</keyword>
<dbReference type="Proteomes" id="UP000579153">
    <property type="component" value="Unassembled WGS sequence"/>
</dbReference>
<dbReference type="RefSeq" id="WP_185067527.1">
    <property type="nucleotide sequence ID" value="NZ_JACHMB010000001.1"/>
</dbReference>
<evidence type="ECO:0008006" key="3">
    <source>
        <dbReference type="Google" id="ProtNLM"/>
    </source>
</evidence>
<evidence type="ECO:0000313" key="2">
    <source>
        <dbReference type="Proteomes" id="UP000579153"/>
    </source>
</evidence>
<comment type="caution">
    <text evidence="1">The sequence shown here is derived from an EMBL/GenBank/DDBJ whole genome shotgun (WGS) entry which is preliminary data.</text>
</comment>
<sequence>MIVNEVEQELSTGVFGDSRSLRVNSDIFYRGVTELFADVFPGFSLSWPWPASPLHRILIRGYLDEALIHLRTSEVRAQAAALELMDLLAQAPSGPSNIAGWDVDPLGKRVVERFHQTMRNDGHTFTVEILEPSADMETAVERARGLLHRLLPEVAPSTTALVDGLAFCSGDLSSAFINGTPLLVYIGKELLDDPLETADALLHECLHQKLVEVRLTRRMLRDGYSDDTSHKVLVPWGGSGRLFSVDRALAAFHVYVHCSLLHLAAADEHADLGLTPEELDERLTVRWARADFFGSTLSTPEAAAELGPDGRRLVRWLRTANDRLGGALTIAGTPLADHGGGYAS</sequence>
<dbReference type="AlphaFoldDB" id="A0A7W9L7L1"/>